<dbReference type="EMBL" id="JBHMDI010000008">
    <property type="protein sequence ID" value="MFB9346866.1"/>
    <property type="molecule type" value="Genomic_DNA"/>
</dbReference>
<evidence type="ECO:0000313" key="2">
    <source>
        <dbReference type="Proteomes" id="UP001589753"/>
    </source>
</evidence>
<organism evidence="1 2">
    <name type="scientific">Streptomyces heliomycini</name>
    <dbReference type="NCBI Taxonomy" id="284032"/>
    <lineage>
        <taxon>Bacteria</taxon>
        <taxon>Bacillati</taxon>
        <taxon>Actinomycetota</taxon>
        <taxon>Actinomycetes</taxon>
        <taxon>Kitasatosporales</taxon>
        <taxon>Streptomycetaceae</taxon>
        <taxon>Streptomyces</taxon>
    </lineage>
</organism>
<reference evidence="1 2" key="1">
    <citation type="submission" date="2024-09" db="EMBL/GenBank/DDBJ databases">
        <authorList>
            <person name="Sun Q."/>
            <person name="Mori K."/>
        </authorList>
    </citation>
    <scope>NUCLEOTIDE SEQUENCE [LARGE SCALE GENOMIC DNA]</scope>
    <source>
        <strain evidence="1 2">JCM 9767</strain>
    </source>
</reference>
<accession>A0ABV5L3W1</accession>
<dbReference type="Proteomes" id="UP001589753">
    <property type="component" value="Unassembled WGS sequence"/>
</dbReference>
<evidence type="ECO:0000313" key="1">
    <source>
        <dbReference type="EMBL" id="MFB9346866.1"/>
    </source>
</evidence>
<gene>
    <name evidence="1" type="ORF">ACFFUA_05215</name>
</gene>
<sequence length="62" mass="6245">MSDAFDLDARISAPAAGPAGEQAPPPSISTIATRTVCTRVGCSVTKTCACTSMCTILCVAPK</sequence>
<name>A0ABV5L3W1_9ACTN</name>
<dbReference type="RefSeq" id="WP_230071712.1">
    <property type="nucleotide sequence ID" value="NZ_JBHMDI010000008.1"/>
</dbReference>
<comment type="caution">
    <text evidence="1">The sequence shown here is derived from an EMBL/GenBank/DDBJ whole genome shotgun (WGS) entry which is preliminary data.</text>
</comment>
<keyword evidence="2" id="KW-1185">Reference proteome</keyword>
<dbReference type="NCBIfam" id="NF038155">
    <property type="entry name" value="lanthi_I_FDLD"/>
    <property type="match status" value="1"/>
</dbReference>
<protein>
    <submittedName>
        <fullName evidence="1">FDLD family class I lanthipeptide</fullName>
    </submittedName>
</protein>
<proteinExistence type="predicted"/>